<comment type="subcellular location">
    <subcellularLocation>
        <location evidence="1">Endomembrane system</location>
        <topology evidence="1">Peripheral membrane protein</topology>
    </subcellularLocation>
    <subcellularLocation>
        <location evidence="2">Endoplasmic reticulum membrane</location>
    </subcellularLocation>
</comment>
<evidence type="ECO:0000256" key="8">
    <source>
        <dbReference type="RuleBase" id="RU365086"/>
    </source>
</evidence>
<evidence type="ECO:0000313" key="11">
    <source>
        <dbReference type="Proteomes" id="UP000326757"/>
    </source>
</evidence>
<keyword evidence="5" id="KW-0256">Endoplasmic reticulum</keyword>
<feature type="domain" description="N-acetyltransferase" evidence="9">
    <location>
        <begin position="25"/>
        <end position="187"/>
    </location>
</feature>
<comment type="catalytic activity">
    <reaction evidence="8">
        <text>D-glucosamine 6-phosphate + acetyl-CoA = N-acetyl-D-glucosamine 6-phosphate + CoA + H(+)</text>
        <dbReference type="Rhea" id="RHEA:10292"/>
        <dbReference type="ChEBI" id="CHEBI:15378"/>
        <dbReference type="ChEBI" id="CHEBI:57287"/>
        <dbReference type="ChEBI" id="CHEBI:57288"/>
        <dbReference type="ChEBI" id="CHEBI:57513"/>
        <dbReference type="ChEBI" id="CHEBI:58725"/>
        <dbReference type="EC" id="2.3.1.4"/>
    </reaction>
</comment>
<organism evidence="10 11">
    <name type="scientific">Monilinia laxa</name>
    <name type="common">Brown rot fungus</name>
    <name type="synonym">Sclerotinia laxa</name>
    <dbReference type="NCBI Taxonomy" id="61186"/>
    <lineage>
        <taxon>Eukaryota</taxon>
        <taxon>Fungi</taxon>
        <taxon>Dikarya</taxon>
        <taxon>Ascomycota</taxon>
        <taxon>Pezizomycotina</taxon>
        <taxon>Leotiomycetes</taxon>
        <taxon>Helotiales</taxon>
        <taxon>Sclerotiniaceae</taxon>
        <taxon>Monilinia</taxon>
    </lineage>
</organism>
<dbReference type="InterPro" id="IPR016181">
    <property type="entry name" value="Acyl_CoA_acyltransferase"/>
</dbReference>
<dbReference type="GO" id="GO:0004343">
    <property type="term" value="F:glucosamine 6-phosphate N-acetyltransferase activity"/>
    <property type="evidence" value="ECO:0007669"/>
    <property type="project" value="UniProtKB-UniRule"/>
</dbReference>
<dbReference type="Proteomes" id="UP000326757">
    <property type="component" value="Unassembled WGS sequence"/>
</dbReference>
<dbReference type="PANTHER" id="PTHR13355">
    <property type="entry name" value="GLUCOSAMINE 6-PHOSPHATE N-ACETYLTRANSFERASE"/>
    <property type="match status" value="1"/>
</dbReference>
<dbReference type="InterPro" id="IPR039143">
    <property type="entry name" value="GNPNAT1-like"/>
</dbReference>
<reference evidence="10 11" key="1">
    <citation type="submission" date="2019-06" db="EMBL/GenBank/DDBJ databases">
        <title>Genome Sequence of the Brown Rot Fungal Pathogen Monilinia laxa.</title>
        <authorList>
            <person name="De Miccolis Angelini R.M."/>
            <person name="Landi L."/>
            <person name="Abate D."/>
            <person name="Pollastro S."/>
            <person name="Romanazzi G."/>
            <person name="Faretra F."/>
        </authorList>
    </citation>
    <scope>NUCLEOTIDE SEQUENCE [LARGE SCALE GENOMIC DNA]</scope>
    <source>
        <strain evidence="10 11">Mlax316</strain>
    </source>
</reference>
<gene>
    <name evidence="10" type="ORF">EYC80_005268</name>
</gene>
<keyword evidence="6" id="KW-0472">Membrane</keyword>
<evidence type="ECO:0000256" key="4">
    <source>
        <dbReference type="ARBA" id="ARBA00022679"/>
    </source>
</evidence>
<evidence type="ECO:0000256" key="6">
    <source>
        <dbReference type="ARBA" id="ARBA00023136"/>
    </source>
</evidence>
<comment type="subunit">
    <text evidence="3">Homodimer.</text>
</comment>
<dbReference type="Gene3D" id="3.40.630.30">
    <property type="match status" value="1"/>
</dbReference>
<proteinExistence type="inferred from homology"/>
<name>A0A5N6KJP4_MONLA</name>
<dbReference type="SUPFAM" id="SSF55729">
    <property type="entry name" value="Acyl-CoA N-acyltransferases (Nat)"/>
    <property type="match status" value="1"/>
</dbReference>
<keyword evidence="7 8" id="KW-0012">Acyltransferase</keyword>
<dbReference type="EC" id="2.3.1.4" evidence="8"/>
<evidence type="ECO:0000256" key="7">
    <source>
        <dbReference type="ARBA" id="ARBA00023315"/>
    </source>
</evidence>
<dbReference type="EMBL" id="VIGI01000002">
    <property type="protein sequence ID" value="KAB8303905.1"/>
    <property type="molecule type" value="Genomic_DNA"/>
</dbReference>
<dbReference type="OrthoDB" id="10039976at2759"/>
<dbReference type="FunFam" id="3.40.630.30:FF:000048">
    <property type="entry name" value="Glucosamine 6-phosphate N-acetyltransferase"/>
    <property type="match status" value="1"/>
</dbReference>
<comment type="caution">
    <text evidence="10">The sequence shown here is derived from an EMBL/GenBank/DDBJ whole genome shotgun (WGS) entry which is preliminary data.</text>
</comment>
<comment type="similarity">
    <text evidence="8">Belongs to the acetyltransferase family. GNA1 subfamily.</text>
</comment>
<dbReference type="GO" id="GO:0006048">
    <property type="term" value="P:UDP-N-acetylglucosamine biosynthetic process"/>
    <property type="evidence" value="ECO:0007669"/>
    <property type="project" value="UniProtKB-UniRule"/>
</dbReference>
<protein>
    <recommendedName>
        <fullName evidence="8">Glucosamine 6-phosphate N-acetyltransferase</fullName>
        <ecNumber evidence="8">2.3.1.4</ecNumber>
    </recommendedName>
</protein>
<dbReference type="GO" id="GO:0005789">
    <property type="term" value="C:endoplasmic reticulum membrane"/>
    <property type="evidence" value="ECO:0007669"/>
    <property type="project" value="UniProtKB-SubCell"/>
</dbReference>
<evidence type="ECO:0000313" key="10">
    <source>
        <dbReference type="EMBL" id="KAB8303905.1"/>
    </source>
</evidence>
<keyword evidence="4 8" id="KW-0808">Transferase</keyword>
<dbReference type="InterPro" id="IPR000182">
    <property type="entry name" value="GNAT_dom"/>
</dbReference>
<dbReference type="Pfam" id="PF00583">
    <property type="entry name" value="Acetyltransf_1"/>
    <property type="match status" value="1"/>
</dbReference>
<accession>A0A5N6KJP4</accession>
<dbReference type="PROSITE" id="PS51186">
    <property type="entry name" value="GNAT"/>
    <property type="match status" value="1"/>
</dbReference>
<dbReference type="PANTHER" id="PTHR13355:SF11">
    <property type="entry name" value="GLUCOSAMINE 6-PHOSPHATE N-ACETYLTRANSFERASE"/>
    <property type="match status" value="1"/>
</dbReference>
<evidence type="ECO:0000256" key="3">
    <source>
        <dbReference type="ARBA" id="ARBA00011738"/>
    </source>
</evidence>
<dbReference type="UniPathway" id="UPA00113">
    <property type="reaction ID" value="UER00529"/>
</dbReference>
<evidence type="ECO:0000256" key="2">
    <source>
        <dbReference type="ARBA" id="ARBA00004586"/>
    </source>
</evidence>
<sequence length="210" mass="23525">MTTEIALFSNDLISEESQNTLPDGYKFRALQRSDFNHGYLGVLRDLAYVGPITEEQWEERFDAMKKCENTYFVLVIVKGEGDDEVIIGTGTLVVEMKFLGNLGLQGHIEDVCISAGHQGQQFGTKLIKALDQLGADRGCYKTILDCAEAKRGFYEKCGYEGRGYEMHHYHDPESEAALNGIMVLKIYFIQPCAAKSFSFSINFITHVVLG</sequence>
<comment type="pathway">
    <text evidence="8">Nucleotide-sugar biosynthesis; UDP-N-acetyl-alpha-D-glucosamine biosynthesis; N-acetyl-alpha-D-glucosamine 1-phosphate from alpha-D-glucosamine 6-phosphate (route I): step 1/2.</text>
</comment>
<keyword evidence="11" id="KW-1185">Reference proteome</keyword>
<evidence type="ECO:0000256" key="5">
    <source>
        <dbReference type="ARBA" id="ARBA00022824"/>
    </source>
</evidence>
<dbReference type="CDD" id="cd04301">
    <property type="entry name" value="NAT_SF"/>
    <property type="match status" value="1"/>
</dbReference>
<evidence type="ECO:0000259" key="9">
    <source>
        <dbReference type="PROSITE" id="PS51186"/>
    </source>
</evidence>
<dbReference type="AlphaFoldDB" id="A0A5N6KJP4"/>
<evidence type="ECO:0000256" key="1">
    <source>
        <dbReference type="ARBA" id="ARBA00004184"/>
    </source>
</evidence>